<evidence type="ECO:0000313" key="2">
    <source>
        <dbReference type="Proteomes" id="UP000037510"/>
    </source>
</evidence>
<name>A0A0L7L648_OPEBR</name>
<dbReference type="EMBL" id="JTDY01002686">
    <property type="protein sequence ID" value="KOB70927.1"/>
    <property type="molecule type" value="Genomic_DNA"/>
</dbReference>
<dbReference type="Proteomes" id="UP000037510">
    <property type="component" value="Unassembled WGS sequence"/>
</dbReference>
<accession>A0A0L7L648</accession>
<keyword evidence="2" id="KW-1185">Reference proteome</keyword>
<dbReference type="STRING" id="104452.A0A0L7L648"/>
<gene>
    <name evidence="1" type="ORF">OBRU01_06603</name>
</gene>
<sequence length="84" mass="9193">MIGLVGMCQYGMRQTAEVENQMTSVSTAIDSYRLVRYCSVGLAITQIIGLVGMCQYGMRQTAEVENQMTSVSTAIDSLDTVAWD</sequence>
<organism evidence="1 2">
    <name type="scientific">Operophtera brumata</name>
    <name type="common">Winter moth</name>
    <name type="synonym">Phalaena brumata</name>
    <dbReference type="NCBI Taxonomy" id="104452"/>
    <lineage>
        <taxon>Eukaryota</taxon>
        <taxon>Metazoa</taxon>
        <taxon>Ecdysozoa</taxon>
        <taxon>Arthropoda</taxon>
        <taxon>Hexapoda</taxon>
        <taxon>Insecta</taxon>
        <taxon>Pterygota</taxon>
        <taxon>Neoptera</taxon>
        <taxon>Endopterygota</taxon>
        <taxon>Lepidoptera</taxon>
        <taxon>Glossata</taxon>
        <taxon>Ditrysia</taxon>
        <taxon>Geometroidea</taxon>
        <taxon>Geometridae</taxon>
        <taxon>Larentiinae</taxon>
        <taxon>Operophtera</taxon>
    </lineage>
</organism>
<dbReference type="AlphaFoldDB" id="A0A0L7L648"/>
<comment type="caution">
    <text evidence="1">The sequence shown here is derived from an EMBL/GenBank/DDBJ whole genome shotgun (WGS) entry which is preliminary data.</text>
</comment>
<evidence type="ECO:0000313" key="1">
    <source>
        <dbReference type="EMBL" id="KOB70927.1"/>
    </source>
</evidence>
<protein>
    <submittedName>
        <fullName evidence="1">Putative ATP-dependent bile acid permease</fullName>
    </submittedName>
</protein>
<proteinExistence type="predicted"/>
<reference evidence="1 2" key="1">
    <citation type="journal article" date="2015" name="Genome Biol. Evol.">
        <title>The genome of winter moth (Operophtera brumata) provides a genomic perspective on sexual dimorphism and phenology.</title>
        <authorList>
            <person name="Derks M.F."/>
            <person name="Smit S."/>
            <person name="Salis L."/>
            <person name="Schijlen E."/>
            <person name="Bossers A."/>
            <person name="Mateman C."/>
            <person name="Pijl A.S."/>
            <person name="de Ridder D."/>
            <person name="Groenen M.A."/>
            <person name="Visser M.E."/>
            <person name="Megens H.J."/>
        </authorList>
    </citation>
    <scope>NUCLEOTIDE SEQUENCE [LARGE SCALE GENOMIC DNA]</scope>
    <source>
        <strain evidence="1">WM2013NL</strain>
        <tissue evidence="1">Head and thorax</tissue>
    </source>
</reference>